<dbReference type="NCBIfam" id="NF046082">
    <property type="entry name" value="assoc_w_XrtX"/>
    <property type="match status" value="1"/>
</dbReference>
<reference evidence="3 4" key="1">
    <citation type="submission" date="2021-03" db="EMBL/GenBank/DDBJ databases">
        <authorList>
            <person name="Kim M.K."/>
        </authorList>
    </citation>
    <scope>NUCLEOTIDE SEQUENCE [LARGE SCALE GENOMIC DNA]</scope>
    <source>
        <strain evidence="3 4">BT507</strain>
    </source>
</reference>
<evidence type="ECO:0008006" key="5">
    <source>
        <dbReference type="Google" id="ProtNLM"/>
    </source>
</evidence>
<evidence type="ECO:0000256" key="1">
    <source>
        <dbReference type="SAM" id="MobiDB-lite"/>
    </source>
</evidence>
<feature type="transmembrane region" description="Helical" evidence="2">
    <location>
        <begin position="69"/>
        <end position="87"/>
    </location>
</feature>
<organism evidence="3 4">
    <name type="scientific">Hymenobacter defluvii</name>
    <dbReference type="NCBI Taxonomy" id="2054411"/>
    <lineage>
        <taxon>Bacteria</taxon>
        <taxon>Pseudomonadati</taxon>
        <taxon>Bacteroidota</taxon>
        <taxon>Cytophagia</taxon>
        <taxon>Cytophagales</taxon>
        <taxon>Hymenobacteraceae</taxon>
        <taxon>Hymenobacter</taxon>
    </lineage>
</organism>
<keyword evidence="4" id="KW-1185">Reference proteome</keyword>
<gene>
    <name evidence="3" type="ORF">J4D97_22005</name>
</gene>
<name>A0ABS3TI41_9BACT</name>
<feature type="region of interest" description="Disordered" evidence="1">
    <location>
        <begin position="153"/>
        <end position="172"/>
    </location>
</feature>
<feature type="transmembrane region" description="Helical" evidence="2">
    <location>
        <begin position="94"/>
        <end position="115"/>
    </location>
</feature>
<keyword evidence="2" id="KW-0812">Transmembrane</keyword>
<protein>
    <recommendedName>
        <fullName evidence="5">DUF998 domain-containing protein</fullName>
    </recommendedName>
</protein>
<sequence>MGSHPSQRRVLLLAVGLALFLFGQFEERVFTWLTSGWQVLFSLVGHPEWGVTSHAVVSNISTHGLPVASSYRLLYCSLSVLLLHLLLRGRHTRWIAGGYGATLTVGLVLLLLGHLVNMPFASRQGHFLIDLACSLEAVLLTYVAMTLRPPQSTPTQMDYTTQDVSVSPTRGA</sequence>
<dbReference type="Proteomes" id="UP000670527">
    <property type="component" value="Unassembled WGS sequence"/>
</dbReference>
<feature type="transmembrane region" description="Helical" evidence="2">
    <location>
        <begin position="127"/>
        <end position="147"/>
    </location>
</feature>
<evidence type="ECO:0000256" key="2">
    <source>
        <dbReference type="SAM" id="Phobius"/>
    </source>
</evidence>
<dbReference type="EMBL" id="JAGETX010000033">
    <property type="protein sequence ID" value="MBO3273339.1"/>
    <property type="molecule type" value="Genomic_DNA"/>
</dbReference>
<evidence type="ECO:0000313" key="3">
    <source>
        <dbReference type="EMBL" id="MBO3273339.1"/>
    </source>
</evidence>
<keyword evidence="2" id="KW-1133">Transmembrane helix</keyword>
<comment type="caution">
    <text evidence="3">The sequence shown here is derived from an EMBL/GenBank/DDBJ whole genome shotgun (WGS) entry which is preliminary data.</text>
</comment>
<accession>A0ABS3TI41</accession>
<proteinExistence type="predicted"/>
<evidence type="ECO:0000313" key="4">
    <source>
        <dbReference type="Proteomes" id="UP000670527"/>
    </source>
</evidence>
<keyword evidence="2" id="KW-0472">Membrane</keyword>
<dbReference type="RefSeq" id="WP_208309471.1">
    <property type="nucleotide sequence ID" value="NZ_JAGETX010000033.1"/>
</dbReference>